<proteinExistence type="predicted"/>
<accession>A0A317SJY4</accession>
<dbReference type="Proteomes" id="UP000246991">
    <property type="component" value="Unassembled WGS sequence"/>
</dbReference>
<dbReference type="EMBL" id="PYWC01000068">
    <property type="protein sequence ID" value="PWW74057.1"/>
    <property type="molecule type" value="Genomic_DNA"/>
</dbReference>
<evidence type="ECO:0000256" key="1">
    <source>
        <dbReference type="SAM" id="MobiDB-lite"/>
    </source>
</evidence>
<gene>
    <name evidence="2" type="ORF">C7212DRAFT_365679</name>
</gene>
<dbReference type="OrthoDB" id="10538726at2759"/>
<dbReference type="AlphaFoldDB" id="A0A317SJY4"/>
<evidence type="ECO:0000313" key="2">
    <source>
        <dbReference type="EMBL" id="PWW74057.1"/>
    </source>
</evidence>
<name>A0A317SJY4_9PEZI</name>
<feature type="region of interest" description="Disordered" evidence="1">
    <location>
        <begin position="25"/>
        <end position="128"/>
    </location>
</feature>
<feature type="compositionally biased region" description="Basic and acidic residues" evidence="1">
    <location>
        <begin position="115"/>
        <end position="125"/>
    </location>
</feature>
<reference evidence="2 3" key="1">
    <citation type="submission" date="2018-03" db="EMBL/GenBank/DDBJ databases">
        <title>Genomes of Pezizomycetes fungi and the evolution of truffles.</title>
        <authorList>
            <person name="Murat C."/>
            <person name="Payen T."/>
            <person name="Noel B."/>
            <person name="Kuo A."/>
            <person name="Martin F.M."/>
        </authorList>
    </citation>
    <scope>NUCLEOTIDE SEQUENCE [LARGE SCALE GENOMIC DNA]</scope>
    <source>
        <strain evidence="2">091103-1</strain>
    </source>
</reference>
<sequence length="170" mass="18814">MDPLSSIKKLAAIVADVRGVTTKAKRRSFSKGIIDSTNAKIDSQFNSALEDAERTDRPENTSIPPGMPVQTPQDALDKRTDDQEEEENHVGYVQDDMYEDIYPPLFPYEGQQNTHETHEERKRQPLDLTGAIPAKDLIENASGLKSVMDTFKILSSAVQNPNSRLAGGSL</sequence>
<organism evidence="2 3">
    <name type="scientific">Tuber magnatum</name>
    <name type="common">white Piedmont truffle</name>
    <dbReference type="NCBI Taxonomy" id="42249"/>
    <lineage>
        <taxon>Eukaryota</taxon>
        <taxon>Fungi</taxon>
        <taxon>Dikarya</taxon>
        <taxon>Ascomycota</taxon>
        <taxon>Pezizomycotina</taxon>
        <taxon>Pezizomycetes</taxon>
        <taxon>Pezizales</taxon>
        <taxon>Tuberaceae</taxon>
        <taxon>Tuber</taxon>
    </lineage>
</organism>
<protein>
    <submittedName>
        <fullName evidence="2">Uncharacterized protein</fullName>
    </submittedName>
</protein>
<comment type="caution">
    <text evidence="2">The sequence shown here is derived from an EMBL/GenBank/DDBJ whole genome shotgun (WGS) entry which is preliminary data.</text>
</comment>
<feature type="compositionally biased region" description="Polar residues" evidence="1">
    <location>
        <begin position="35"/>
        <end position="47"/>
    </location>
</feature>
<keyword evidence="3" id="KW-1185">Reference proteome</keyword>
<evidence type="ECO:0000313" key="3">
    <source>
        <dbReference type="Proteomes" id="UP000246991"/>
    </source>
</evidence>